<name>A0A2W4W0E3_9CYAN</name>
<organism evidence="2 3">
    <name type="scientific">Pseudanabaena frigida</name>
    <dbReference type="NCBI Taxonomy" id="945775"/>
    <lineage>
        <taxon>Bacteria</taxon>
        <taxon>Bacillati</taxon>
        <taxon>Cyanobacteriota</taxon>
        <taxon>Cyanophyceae</taxon>
        <taxon>Pseudanabaenales</taxon>
        <taxon>Pseudanabaenaceae</taxon>
        <taxon>Pseudanabaena</taxon>
    </lineage>
</organism>
<evidence type="ECO:0000313" key="3">
    <source>
        <dbReference type="Proteomes" id="UP000249467"/>
    </source>
</evidence>
<keyword evidence="1" id="KW-0472">Membrane</keyword>
<reference evidence="2 3" key="2">
    <citation type="submission" date="2018-06" db="EMBL/GenBank/DDBJ databases">
        <title>Metagenomic assembly of (sub)arctic Cyanobacteria and their associated microbiome from non-axenic cultures.</title>
        <authorList>
            <person name="Baurain D."/>
        </authorList>
    </citation>
    <scope>NUCLEOTIDE SEQUENCE [LARGE SCALE GENOMIC DNA]</scope>
    <source>
        <strain evidence="2">ULC066bin1</strain>
    </source>
</reference>
<comment type="caution">
    <text evidence="2">The sequence shown here is derived from an EMBL/GenBank/DDBJ whole genome shotgun (WGS) entry which is preliminary data.</text>
</comment>
<feature type="transmembrane region" description="Helical" evidence="1">
    <location>
        <begin position="101"/>
        <end position="120"/>
    </location>
</feature>
<reference evidence="2 3" key="1">
    <citation type="submission" date="2018-04" db="EMBL/GenBank/DDBJ databases">
        <authorList>
            <person name="Go L.Y."/>
            <person name="Mitchell J.A."/>
        </authorList>
    </citation>
    <scope>NUCLEOTIDE SEQUENCE [LARGE SCALE GENOMIC DNA]</scope>
    <source>
        <strain evidence="2">ULC066bin1</strain>
    </source>
</reference>
<feature type="transmembrane region" description="Helical" evidence="1">
    <location>
        <begin position="77"/>
        <end position="95"/>
    </location>
</feature>
<gene>
    <name evidence="2" type="ORF">DCF19_23710</name>
</gene>
<dbReference type="AlphaFoldDB" id="A0A2W4W0E3"/>
<evidence type="ECO:0000313" key="2">
    <source>
        <dbReference type="EMBL" id="PZO35509.1"/>
    </source>
</evidence>
<accession>A0A2W4W0E3</accession>
<proteinExistence type="predicted"/>
<feature type="transmembrane region" description="Helical" evidence="1">
    <location>
        <begin position="36"/>
        <end position="56"/>
    </location>
</feature>
<sequence length="128" mass="14373">MKQKALKNPWVKLAIGLIICLAFLFFAIFVRVIPSGIAIAFVIGTFLILSGAVEILTGKDIIRRINQLQPIDLSIYISMYIGGLCSMLWLLDYFLPTGWQLALQIMTIVAFTFSGILYLIKKIGKNFK</sequence>
<dbReference type="EMBL" id="QBML01000057">
    <property type="protein sequence ID" value="PZO35509.1"/>
    <property type="molecule type" value="Genomic_DNA"/>
</dbReference>
<keyword evidence="1" id="KW-0812">Transmembrane</keyword>
<evidence type="ECO:0000256" key="1">
    <source>
        <dbReference type="SAM" id="Phobius"/>
    </source>
</evidence>
<dbReference type="Proteomes" id="UP000249467">
    <property type="component" value="Unassembled WGS sequence"/>
</dbReference>
<keyword evidence="1" id="KW-1133">Transmembrane helix</keyword>
<protein>
    <submittedName>
        <fullName evidence="2">Uncharacterized protein</fullName>
    </submittedName>
</protein>
<feature type="transmembrane region" description="Helical" evidence="1">
    <location>
        <begin position="12"/>
        <end position="30"/>
    </location>
</feature>